<dbReference type="InterPro" id="IPR013216">
    <property type="entry name" value="Methyltransf_11"/>
</dbReference>
<evidence type="ECO:0000313" key="3">
    <source>
        <dbReference type="Proteomes" id="UP000736328"/>
    </source>
</evidence>
<keyword evidence="2" id="KW-0808">Transferase</keyword>
<comment type="caution">
    <text evidence="2">The sequence shown here is derived from an EMBL/GenBank/DDBJ whole genome shotgun (WGS) entry which is preliminary data.</text>
</comment>
<dbReference type="GO" id="GO:0032259">
    <property type="term" value="P:methylation"/>
    <property type="evidence" value="ECO:0007669"/>
    <property type="project" value="UniProtKB-KW"/>
</dbReference>
<dbReference type="PANTHER" id="PTHR43591">
    <property type="entry name" value="METHYLTRANSFERASE"/>
    <property type="match status" value="1"/>
</dbReference>
<organism evidence="2 3">
    <name type="scientific">candidate division TA06 bacterium</name>
    <dbReference type="NCBI Taxonomy" id="2250710"/>
    <lineage>
        <taxon>Bacteria</taxon>
        <taxon>Bacteria division TA06</taxon>
    </lineage>
</organism>
<dbReference type="Gene3D" id="3.40.50.150">
    <property type="entry name" value="Vaccinia Virus protein VP39"/>
    <property type="match status" value="1"/>
</dbReference>
<dbReference type="AlphaFoldDB" id="A0A933IAM6"/>
<evidence type="ECO:0000313" key="2">
    <source>
        <dbReference type="EMBL" id="MBI4727672.1"/>
    </source>
</evidence>
<dbReference type="Pfam" id="PF08241">
    <property type="entry name" value="Methyltransf_11"/>
    <property type="match status" value="1"/>
</dbReference>
<evidence type="ECO:0000259" key="1">
    <source>
        <dbReference type="Pfam" id="PF08241"/>
    </source>
</evidence>
<sequence>MSNNYLDANKALWEELTEINVGSAMYDLEGFKQGAETLDPIEIEELGHVKGKLILHLQCQFGQDAISLARKGAVVTGVDFSEKAIALAKSLSAELNVPADFVCCNIYDLPQRLDKEFDIVFTSGGVLCWLPDLTKWAQLINRVLKPGGFFYIREFHPVAAVFSNDSADTELKARYSYFHQDQPQKWDDCYAYADHSKKTKNPSYEWQHPLADVVSSLLAAGLRIEFLHEFSHCSYDCFPFLEKGADGRWRFPGGKDLIPLMFSLKALKPVGGGI</sequence>
<dbReference type="EMBL" id="JACQXR010000146">
    <property type="protein sequence ID" value="MBI4727672.1"/>
    <property type="molecule type" value="Genomic_DNA"/>
</dbReference>
<feature type="domain" description="Methyltransferase type 11" evidence="1">
    <location>
        <begin position="56"/>
        <end position="152"/>
    </location>
</feature>
<dbReference type="SUPFAM" id="SSF53335">
    <property type="entry name" value="S-adenosyl-L-methionine-dependent methyltransferases"/>
    <property type="match status" value="1"/>
</dbReference>
<accession>A0A933IAM6</accession>
<protein>
    <submittedName>
        <fullName evidence="2">Class I SAM-dependent methyltransferase</fullName>
    </submittedName>
</protein>
<dbReference type="PANTHER" id="PTHR43591:SF24">
    <property type="entry name" value="2-METHOXY-6-POLYPRENYL-1,4-BENZOQUINOL METHYLASE, MITOCHONDRIAL"/>
    <property type="match status" value="1"/>
</dbReference>
<keyword evidence="2" id="KW-0489">Methyltransferase</keyword>
<name>A0A933IAM6_UNCT6</name>
<gene>
    <name evidence="2" type="ORF">HY768_10730</name>
</gene>
<dbReference type="CDD" id="cd02440">
    <property type="entry name" value="AdoMet_MTases"/>
    <property type="match status" value="1"/>
</dbReference>
<proteinExistence type="predicted"/>
<dbReference type="InterPro" id="IPR029063">
    <property type="entry name" value="SAM-dependent_MTases_sf"/>
</dbReference>
<reference evidence="2" key="1">
    <citation type="submission" date="2020-07" db="EMBL/GenBank/DDBJ databases">
        <title>Huge and variable diversity of episymbiotic CPR bacteria and DPANN archaea in groundwater ecosystems.</title>
        <authorList>
            <person name="He C.Y."/>
            <person name="Keren R."/>
            <person name="Whittaker M."/>
            <person name="Farag I.F."/>
            <person name="Doudna J."/>
            <person name="Cate J.H.D."/>
            <person name="Banfield J.F."/>
        </authorList>
    </citation>
    <scope>NUCLEOTIDE SEQUENCE</scope>
    <source>
        <strain evidence="2">NC_groundwater_1520_Pr4_B-0.1um_53_5</strain>
    </source>
</reference>
<dbReference type="GO" id="GO:0008757">
    <property type="term" value="F:S-adenosylmethionine-dependent methyltransferase activity"/>
    <property type="evidence" value="ECO:0007669"/>
    <property type="project" value="InterPro"/>
</dbReference>
<dbReference type="Proteomes" id="UP000736328">
    <property type="component" value="Unassembled WGS sequence"/>
</dbReference>